<feature type="compositionally biased region" description="Basic residues" evidence="1">
    <location>
        <begin position="135"/>
        <end position="147"/>
    </location>
</feature>
<evidence type="ECO:0000313" key="3">
    <source>
        <dbReference type="Proteomes" id="UP001194468"/>
    </source>
</evidence>
<name>A0AAD4BXD3_BOLED</name>
<dbReference type="Proteomes" id="UP001194468">
    <property type="component" value="Unassembled WGS sequence"/>
</dbReference>
<dbReference type="AlphaFoldDB" id="A0AAD4BXD3"/>
<reference evidence="2" key="1">
    <citation type="submission" date="2019-10" db="EMBL/GenBank/DDBJ databases">
        <authorList>
            <consortium name="DOE Joint Genome Institute"/>
            <person name="Kuo A."/>
            <person name="Miyauchi S."/>
            <person name="Kiss E."/>
            <person name="Drula E."/>
            <person name="Kohler A."/>
            <person name="Sanchez-Garcia M."/>
            <person name="Andreopoulos B."/>
            <person name="Barry K.W."/>
            <person name="Bonito G."/>
            <person name="Buee M."/>
            <person name="Carver A."/>
            <person name="Chen C."/>
            <person name="Cichocki N."/>
            <person name="Clum A."/>
            <person name="Culley D."/>
            <person name="Crous P.W."/>
            <person name="Fauchery L."/>
            <person name="Girlanda M."/>
            <person name="Hayes R."/>
            <person name="Keri Z."/>
            <person name="LaButti K."/>
            <person name="Lipzen A."/>
            <person name="Lombard V."/>
            <person name="Magnuson J."/>
            <person name="Maillard F."/>
            <person name="Morin E."/>
            <person name="Murat C."/>
            <person name="Nolan M."/>
            <person name="Ohm R."/>
            <person name="Pangilinan J."/>
            <person name="Pereira M."/>
            <person name="Perotto S."/>
            <person name="Peter M."/>
            <person name="Riley R."/>
            <person name="Sitrit Y."/>
            <person name="Stielow B."/>
            <person name="Szollosi G."/>
            <person name="Zifcakova L."/>
            <person name="Stursova M."/>
            <person name="Spatafora J.W."/>
            <person name="Tedersoo L."/>
            <person name="Vaario L.-M."/>
            <person name="Yamada A."/>
            <person name="Yan M."/>
            <person name="Wang P."/>
            <person name="Xu J."/>
            <person name="Bruns T."/>
            <person name="Baldrian P."/>
            <person name="Vilgalys R."/>
            <person name="Henrissat B."/>
            <person name="Grigoriev I.V."/>
            <person name="Hibbett D."/>
            <person name="Nagy L.G."/>
            <person name="Martin F.M."/>
        </authorList>
    </citation>
    <scope>NUCLEOTIDE SEQUENCE</scope>
    <source>
        <strain evidence="2">BED1</strain>
    </source>
</reference>
<gene>
    <name evidence="2" type="ORF">L210DRAFT_3503225</name>
</gene>
<evidence type="ECO:0000313" key="2">
    <source>
        <dbReference type="EMBL" id="KAF8442218.1"/>
    </source>
</evidence>
<dbReference type="EMBL" id="WHUW01000009">
    <property type="protein sequence ID" value="KAF8442218.1"/>
    <property type="molecule type" value="Genomic_DNA"/>
</dbReference>
<feature type="region of interest" description="Disordered" evidence="1">
    <location>
        <begin position="109"/>
        <end position="150"/>
    </location>
</feature>
<organism evidence="2 3">
    <name type="scientific">Boletus edulis BED1</name>
    <dbReference type="NCBI Taxonomy" id="1328754"/>
    <lineage>
        <taxon>Eukaryota</taxon>
        <taxon>Fungi</taxon>
        <taxon>Dikarya</taxon>
        <taxon>Basidiomycota</taxon>
        <taxon>Agaricomycotina</taxon>
        <taxon>Agaricomycetes</taxon>
        <taxon>Agaricomycetidae</taxon>
        <taxon>Boletales</taxon>
        <taxon>Boletineae</taxon>
        <taxon>Boletaceae</taxon>
        <taxon>Boletoideae</taxon>
        <taxon>Boletus</taxon>
    </lineage>
</organism>
<sequence>MYQHLQLVLQPAHLSYYESTESWESTHSSSTLGSTQSLGMYGFNDVDGLSQPETTILHHLASSSLGDFTEYKVLHKSKRLPDLSKGINSDPLLARVLLSLLKLKLKPSPPRVTSSRRVAQLEKQELQPRLARGHEPKRRTNPRRSRSHNQIAKTNATRLCIWEDQDDIPRSEWRARLTAIQLALASNEDSA</sequence>
<protein>
    <submittedName>
        <fullName evidence="2">Uncharacterized protein</fullName>
    </submittedName>
</protein>
<reference evidence="2" key="2">
    <citation type="journal article" date="2020" name="Nat. Commun.">
        <title>Large-scale genome sequencing of mycorrhizal fungi provides insights into the early evolution of symbiotic traits.</title>
        <authorList>
            <person name="Miyauchi S."/>
            <person name="Kiss E."/>
            <person name="Kuo A."/>
            <person name="Drula E."/>
            <person name="Kohler A."/>
            <person name="Sanchez-Garcia M."/>
            <person name="Morin E."/>
            <person name="Andreopoulos B."/>
            <person name="Barry K.W."/>
            <person name="Bonito G."/>
            <person name="Buee M."/>
            <person name="Carver A."/>
            <person name="Chen C."/>
            <person name="Cichocki N."/>
            <person name="Clum A."/>
            <person name="Culley D."/>
            <person name="Crous P.W."/>
            <person name="Fauchery L."/>
            <person name="Girlanda M."/>
            <person name="Hayes R.D."/>
            <person name="Keri Z."/>
            <person name="LaButti K."/>
            <person name="Lipzen A."/>
            <person name="Lombard V."/>
            <person name="Magnuson J."/>
            <person name="Maillard F."/>
            <person name="Murat C."/>
            <person name="Nolan M."/>
            <person name="Ohm R.A."/>
            <person name="Pangilinan J."/>
            <person name="Pereira M.F."/>
            <person name="Perotto S."/>
            <person name="Peter M."/>
            <person name="Pfister S."/>
            <person name="Riley R."/>
            <person name="Sitrit Y."/>
            <person name="Stielow J.B."/>
            <person name="Szollosi G."/>
            <person name="Zifcakova L."/>
            <person name="Stursova M."/>
            <person name="Spatafora J.W."/>
            <person name="Tedersoo L."/>
            <person name="Vaario L.M."/>
            <person name="Yamada A."/>
            <person name="Yan M."/>
            <person name="Wang P."/>
            <person name="Xu J."/>
            <person name="Bruns T."/>
            <person name="Baldrian P."/>
            <person name="Vilgalys R."/>
            <person name="Dunand C."/>
            <person name="Henrissat B."/>
            <person name="Grigoriev I.V."/>
            <person name="Hibbett D."/>
            <person name="Nagy L.G."/>
            <person name="Martin F.M."/>
        </authorList>
    </citation>
    <scope>NUCLEOTIDE SEQUENCE</scope>
    <source>
        <strain evidence="2">BED1</strain>
    </source>
</reference>
<proteinExistence type="predicted"/>
<comment type="caution">
    <text evidence="2">The sequence shown here is derived from an EMBL/GenBank/DDBJ whole genome shotgun (WGS) entry which is preliminary data.</text>
</comment>
<keyword evidence="3" id="KW-1185">Reference proteome</keyword>
<evidence type="ECO:0000256" key="1">
    <source>
        <dbReference type="SAM" id="MobiDB-lite"/>
    </source>
</evidence>
<accession>A0AAD4BXD3</accession>